<feature type="domain" description="ABC-three component systems C-terminal" evidence="2">
    <location>
        <begin position="120"/>
        <end position="244"/>
    </location>
</feature>
<feature type="domain" description="HNH nuclease" evidence="1">
    <location>
        <begin position="21"/>
        <end position="82"/>
    </location>
</feature>
<proteinExistence type="predicted"/>
<gene>
    <name evidence="3" type="ORF">M2325_001273</name>
</gene>
<dbReference type="Pfam" id="PF20275">
    <property type="entry name" value="CTD10"/>
    <property type="match status" value="1"/>
</dbReference>
<name>A0ABT2EXC0_METVO</name>
<reference evidence="3" key="1">
    <citation type="submission" date="2022-08" db="EMBL/GenBank/DDBJ databases">
        <title>Genomic Encyclopedia of Type Strains, Phase V (KMG-V): Genome sequencing to study the core and pangenomes of soil and plant-associated prokaryotes.</title>
        <authorList>
            <person name="Whitman W."/>
        </authorList>
    </citation>
    <scope>NUCLEOTIDE SEQUENCE</scope>
    <source>
        <strain evidence="3">PS</strain>
    </source>
</reference>
<protein>
    <recommendedName>
        <fullName evidence="5">HNH endonuclease</fullName>
    </recommendedName>
</protein>
<evidence type="ECO:0000313" key="3">
    <source>
        <dbReference type="EMBL" id="MCS3922577.1"/>
    </source>
</evidence>
<dbReference type="InterPro" id="IPR046919">
    <property type="entry name" value="ABC-3C_CTD10"/>
</dbReference>
<organism evidence="3 4">
    <name type="scientific">Methanococcus voltae PS</name>
    <dbReference type="NCBI Taxonomy" id="523842"/>
    <lineage>
        <taxon>Archaea</taxon>
        <taxon>Methanobacteriati</taxon>
        <taxon>Methanobacteriota</taxon>
        <taxon>Methanomada group</taxon>
        <taxon>Methanococci</taxon>
        <taxon>Methanococcales</taxon>
        <taxon>Methanococcaceae</taxon>
        <taxon>Methanococcus</taxon>
    </lineage>
</organism>
<dbReference type="CDD" id="cd00085">
    <property type="entry name" value="HNHc"/>
    <property type="match status" value="1"/>
</dbReference>
<accession>A0ABT2EXC0</accession>
<comment type="caution">
    <text evidence="3">The sequence shown here is derived from an EMBL/GenBank/DDBJ whole genome shotgun (WGS) entry which is preliminary data.</text>
</comment>
<dbReference type="Proteomes" id="UP001140258">
    <property type="component" value="Unassembled WGS sequence"/>
</dbReference>
<dbReference type="EMBL" id="JANUCQ010000003">
    <property type="protein sequence ID" value="MCS3922577.1"/>
    <property type="molecule type" value="Genomic_DNA"/>
</dbReference>
<evidence type="ECO:0008006" key="5">
    <source>
        <dbReference type="Google" id="ProtNLM"/>
    </source>
</evidence>
<dbReference type="RefSeq" id="WP_259052153.1">
    <property type="nucleotide sequence ID" value="NZ_JANUCQ010000003.1"/>
</dbReference>
<evidence type="ECO:0000313" key="4">
    <source>
        <dbReference type="Proteomes" id="UP001140258"/>
    </source>
</evidence>
<dbReference type="InterPro" id="IPR003615">
    <property type="entry name" value="HNH_nuc"/>
</dbReference>
<keyword evidence="4" id="KW-1185">Reference proteome</keyword>
<evidence type="ECO:0000259" key="1">
    <source>
        <dbReference type="Pfam" id="PF13391"/>
    </source>
</evidence>
<sequence length="245" mass="28050">MSRNISSKTMKLLFANSGNKCAICKTDITDKEDGNATVLGEMAHIEGLNPNSARYNTNMTDPERNSYDNLMILCPTCHAKIDHNEAKYTTYDLKKIKLDHEKWVSDRLIIKNFSFAHLDVILSFLINNSSVKTYNEEIRTITPGEKIAKNNLSSKIANFIKMGMCRTPDIKEYLNKNPDPNFSDVLRNIFVEKYLELKNKDISEDEIFIELITFASAGNIYDLSYYSAGISLVTYFFELCEVFEK</sequence>
<evidence type="ECO:0000259" key="2">
    <source>
        <dbReference type="Pfam" id="PF20275"/>
    </source>
</evidence>
<dbReference type="Pfam" id="PF13391">
    <property type="entry name" value="HNH_2"/>
    <property type="match status" value="1"/>
</dbReference>